<dbReference type="InterPro" id="IPR010524">
    <property type="entry name" value="Sig_transdc_resp-reg_PrpR_N"/>
</dbReference>
<dbReference type="SMART" id="SM00382">
    <property type="entry name" value="AAA"/>
    <property type="match status" value="1"/>
</dbReference>
<dbReference type="Pfam" id="PF06506">
    <property type="entry name" value="PrpR_N"/>
    <property type="match status" value="1"/>
</dbReference>
<dbReference type="PROSITE" id="PS50112">
    <property type="entry name" value="PAS"/>
    <property type="match status" value="1"/>
</dbReference>
<dbReference type="Pfam" id="PF25601">
    <property type="entry name" value="AAA_lid_14"/>
    <property type="match status" value="1"/>
</dbReference>
<evidence type="ECO:0000313" key="9">
    <source>
        <dbReference type="Proteomes" id="UP001281656"/>
    </source>
</evidence>
<dbReference type="SUPFAM" id="SSF52540">
    <property type="entry name" value="P-loop containing nucleoside triphosphate hydrolases"/>
    <property type="match status" value="1"/>
</dbReference>
<keyword evidence="2" id="KW-0067">ATP-binding</keyword>
<evidence type="ECO:0000259" key="6">
    <source>
        <dbReference type="PROSITE" id="PS50045"/>
    </source>
</evidence>
<evidence type="ECO:0000256" key="1">
    <source>
        <dbReference type="ARBA" id="ARBA00022741"/>
    </source>
</evidence>
<dbReference type="Pfam" id="PF00158">
    <property type="entry name" value="Sigma54_activat"/>
    <property type="match status" value="1"/>
</dbReference>
<dbReference type="PROSITE" id="PS00675">
    <property type="entry name" value="SIGMA54_INTERACT_1"/>
    <property type="match status" value="1"/>
</dbReference>
<proteinExistence type="predicted"/>
<dbReference type="SMART" id="SM00091">
    <property type="entry name" value="PAS"/>
    <property type="match status" value="1"/>
</dbReference>
<dbReference type="CDD" id="cd00130">
    <property type="entry name" value="PAS"/>
    <property type="match status" value="1"/>
</dbReference>
<dbReference type="PANTHER" id="PTHR32071:SF57">
    <property type="entry name" value="C4-DICARBOXYLATE TRANSPORT TRANSCRIPTIONAL REGULATORY PROTEIN DCTD"/>
    <property type="match status" value="1"/>
</dbReference>
<dbReference type="Pfam" id="PF02954">
    <property type="entry name" value="HTH_8"/>
    <property type="match status" value="1"/>
</dbReference>
<dbReference type="Gene3D" id="3.40.50.10660">
    <property type="entry name" value="PrpR receptor domain-like"/>
    <property type="match status" value="1"/>
</dbReference>
<dbReference type="Gene3D" id="1.10.8.60">
    <property type="match status" value="1"/>
</dbReference>
<dbReference type="Pfam" id="PF13426">
    <property type="entry name" value="PAS_9"/>
    <property type="match status" value="1"/>
</dbReference>
<evidence type="ECO:0000256" key="5">
    <source>
        <dbReference type="ARBA" id="ARBA00023163"/>
    </source>
</evidence>
<dbReference type="InterPro" id="IPR025662">
    <property type="entry name" value="Sigma_54_int_dom_ATP-bd_1"/>
</dbReference>
<gene>
    <name evidence="8" type="ORF">P8V03_16975</name>
</gene>
<evidence type="ECO:0000259" key="7">
    <source>
        <dbReference type="PROSITE" id="PS50112"/>
    </source>
</evidence>
<keyword evidence="4" id="KW-0238">DNA-binding</keyword>
<dbReference type="SUPFAM" id="SSF55785">
    <property type="entry name" value="PYP-like sensor domain (PAS domain)"/>
    <property type="match status" value="1"/>
</dbReference>
<keyword evidence="3" id="KW-0805">Transcription regulation</keyword>
<dbReference type="PANTHER" id="PTHR32071">
    <property type="entry name" value="TRANSCRIPTIONAL REGULATORY PROTEIN"/>
    <property type="match status" value="1"/>
</dbReference>
<organism evidence="8 9">
    <name type="scientific">Clostridium tanneri</name>
    <dbReference type="NCBI Taxonomy" id="3037988"/>
    <lineage>
        <taxon>Bacteria</taxon>
        <taxon>Bacillati</taxon>
        <taxon>Bacillota</taxon>
        <taxon>Clostridia</taxon>
        <taxon>Eubacteriales</taxon>
        <taxon>Clostridiaceae</taxon>
        <taxon>Clostridium</taxon>
    </lineage>
</organism>
<name>A0ABU4JXG0_9CLOT</name>
<accession>A0ABU4JXG0</accession>
<dbReference type="InterPro" id="IPR000014">
    <property type="entry name" value="PAS"/>
</dbReference>
<dbReference type="InterPro" id="IPR025944">
    <property type="entry name" value="Sigma_54_int_dom_CS"/>
</dbReference>
<dbReference type="InterPro" id="IPR002197">
    <property type="entry name" value="HTH_Fis"/>
</dbReference>
<comment type="caution">
    <text evidence="8">The sequence shown here is derived from an EMBL/GenBank/DDBJ whole genome shotgun (WGS) entry which is preliminary data.</text>
</comment>
<dbReference type="InterPro" id="IPR027417">
    <property type="entry name" value="P-loop_NTPase"/>
</dbReference>
<dbReference type="PROSITE" id="PS50045">
    <property type="entry name" value="SIGMA54_INTERACT_4"/>
    <property type="match status" value="1"/>
</dbReference>
<dbReference type="Gene3D" id="3.30.450.20">
    <property type="entry name" value="PAS domain"/>
    <property type="match status" value="1"/>
</dbReference>
<keyword evidence="9" id="KW-1185">Reference proteome</keyword>
<dbReference type="InterPro" id="IPR002078">
    <property type="entry name" value="Sigma_54_int"/>
</dbReference>
<dbReference type="CDD" id="cd00009">
    <property type="entry name" value="AAA"/>
    <property type="match status" value="1"/>
</dbReference>
<feature type="non-terminal residue" evidence="8">
    <location>
        <position position="1"/>
    </location>
</feature>
<dbReference type="InterPro" id="IPR035965">
    <property type="entry name" value="PAS-like_dom_sf"/>
</dbReference>
<dbReference type="InterPro" id="IPR025943">
    <property type="entry name" value="Sigma_54_int_dom_ATP-bd_2"/>
</dbReference>
<dbReference type="PROSITE" id="PS00688">
    <property type="entry name" value="SIGMA54_INTERACT_3"/>
    <property type="match status" value="1"/>
</dbReference>
<dbReference type="InterPro" id="IPR003593">
    <property type="entry name" value="AAA+_ATPase"/>
</dbReference>
<dbReference type="InterPro" id="IPR009057">
    <property type="entry name" value="Homeodomain-like_sf"/>
</dbReference>
<dbReference type="InterPro" id="IPR058031">
    <property type="entry name" value="AAA_lid_NorR"/>
</dbReference>
<dbReference type="RefSeq" id="WP_318799075.1">
    <property type="nucleotide sequence ID" value="NZ_JARUJP010000029.1"/>
</dbReference>
<dbReference type="EMBL" id="JARUJP010000029">
    <property type="protein sequence ID" value="MDW8802840.1"/>
    <property type="molecule type" value="Genomic_DNA"/>
</dbReference>
<sequence length="597" mass="67543">INTAYNLRNLADVILSAGATIQHIEHIVKPEVPLVTIHLTSFDIVKAFCRARDFSNEIAFISGKNLKFETTEMAYMLNIKVHEHKFELNYEIEKIIINIKNKGLKVVVGGLVAVQLAQEHGLIGIQVKWGEEAIQKAIYESIHIAEVRKTERMRSARLKVVFDTINQGIIVTDEQSRIITYNPAAENIFKLPSRDILGKKVESVIPNTRIHCVLESGQSEIGVLQDINNGIIATNRIPIELDGSRIGVVSTFEDITKIQQLEQKAREKKYKKGFIAKHNFEDILTINKQMTELKNLALLYSKTDAAVLIQGESGTGKELFAQSIHNASKRCSGPFVAVNCAAIPENLLESELFGYEGGAFTGARKEGKQGLFELAHNGSIFLDEIGEISKSLQARLLRVIQEKEIMRIGGDKIMPVDIRIISATNKNLEKQIENGDFRQDLYYRLNVFNIKIPSLRERKEDIGIISTKLLKEFTSDFINHSEIISEINPLLISYDWPGNIRELNNIMERLSLMILQFNSNNYRDMLKKAISVPDEEDGDNIALRVSIKNGLKDAMKEVEKSIIDTMLVKCNYDKNKVADILKVGRTTLWRKLWQETL</sequence>
<dbReference type="NCBIfam" id="TIGR00229">
    <property type="entry name" value="sensory_box"/>
    <property type="match status" value="1"/>
</dbReference>
<protein>
    <submittedName>
        <fullName evidence="8">Sigma 54-interacting transcriptional regulator</fullName>
    </submittedName>
</protein>
<evidence type="ECO:0000313" key="8">
    <source>
        <dbReference type="EMBL" id="MDW8802840.1"/>
    </source>
</evidence>
<dbReference type="PROSITE" id="PS00676">
    <property type="entry name" value="SIGMA54_INTERACT_2"/>
    <property type="match status" value="1"/>
</dbReference>
<keyword evidence="5" id="KW-0804">Transcription</keyword>
<dbReference type="Proteomes" id="UP001281656">
    <property type="component" value="Unassembled WGS sequence"/>
</dbReference>
<dbReference type="SUPFAM" id="SSF46689">
    <property type="entry name" value="Homeodomain-like"/>
    <property type="match status" value="1"/>
</dbReference>
<feature type="domain" description="Sigma-54 factor interaction" evidence="6">
    <location>
        <begin position="283"/>
        <end position="512"/>
    </location>
</feature>
<reference evidence="8 9" key="1">
    <citation type="submission" date="2023-04" db="EMBL/GenBank/DDBJ databases">
        <title>Clostridium tannerae sp. nov., isolated from the fecal material of an alpaca.</title>
        <authorList>
            <person name="Miller S."/>
            <person name="Hendry M."/>
            <person name="King J."/>
            <person name="Sankaranarayanan K."/>
            <person name="Lawson P.A."/>
        </authorList>
    </citation>
    <scope>NUCLEOTIDE SEQUENCE [LARGE SCALE GENOMIC DNA]</scope>
    <source>
        <strain evidence="8 9">A1-XYC3</strain>
    </source>
</reference>
<dbReference type="Gene3D" id="3.40.50.300">
    <property type="entry name" value="P-loop containing nucleotide triphosphate hydrolases"/>
    <property type="match status" value="1"/>
</dbReference>
<dbReference type="Gene3D" id="1.10.10.60">
    <property type="entry name" value="Homeodomain-like"/>
    <property type="match status" value="1"/>
</dbReference>
<evidence type="ECO:0000256" key="2">
    <source>
        <dbReference type="ARBA" id="ARBA00022840"/>
    </source>
</evidence>
<keyword evidence="1" id="KW-0547">Nucleotide-binding</keyword>
<evidence type="ECO:0000256" key="4">
    <source>
        <dbReference type="ARBA" id="ARBA00023125"/>
    </source>
</evidence>
<feature type="domain" description="PAS" evidence="7">
    <location>
        <begin position="154"/>
        <end position="209"/>
    </location>
</feature>
<dbReference type="SUPFAM" id="SSF159800">
    <property type="entry name" value="PrpR receptor domain-like"/>
    <property type="match status" value="1"/>
</dbReference>
<evidence type="ECO:0000256" key="3">
    <source>
        <dbReference type="ARBA" id="ARBA00023015"/>
    </source>
</evidence>